<dbReference type="EMBL" id="CP002305">
    <property type="protein sequence ID" value="ADQ15821.1"/>
    <property type="molecule type" value="Genomic_DNA"/>
</dbReference>
<proteinExistence type="inferred from homology"/>
<dbReference type="KEGG" id="lby:Lbys_0025"/>
<organism evidence="5 6">
    <name type="scientific">Leadbetterella byssophila (strain DSM 17132 / JCM 16389 / KACC 11308 / NBRC 106382 / 4M15)</name>
    <dbReference type="NCBI Taxonomy" id="649349"/>
    <lineage>
        <taxon>Bacteria</taxon>
        <taxon>Pseudomonadati</taxon>
        <taxon>Bacteroidota</taxon>
        <taxon>Cytophagia</taxon>
        <taxon>Cytophagales</taxon>
        <taxon>Leadbetterellaceae</taxon>
        <taxon>Leadbetterella</taxon>
    </lineage>
</organism>
<sequence length="334" mass="38161">MKDIAVVILNFNGKQFLERFLQKNLDCSAEADVIVVDNASTDHSVPFLHASFPDVQVVSLKQNYGFAKGYNEGLKHLNYKYYILLNSDVEVSEGWIPPLISTLEKQEKVVAVQPKIKSFAHPEAFEYAGAAGGHLDLFGYAFCRGRVFDTVEKDHGQYEDASEIFWTSGACMAVKASAFKEENGFDERFFAHMEEIDLCWRWLNKGYSILYVPQSQVYHIGGGTLQTGSSFKTYLNFRNNLAMMFKNLPGKYLIPVLFARLSLDGISGIRFLLQGSPSLLWAVLKSHFMFYYWLPYLIKKRNGSYLGYQRLFKGSIVKAYFWDGKKTYKEICSK</sequence>
<dbReference type="AlphaFoldDB" id="E4RRJ2"/>
<dbReference type="CDD" id="cd04186">
    <property type="entry name" value="GT_2_like_c"/>
    <property type="match status" value="1"/>
</dbReference>
<dbReference type="GO" id="GO:0016757">
    <property type="term" value="F:glycosyltransferase activity"/>
    <property type="evidence" value="ECO:0007669"/>
    <property type="project" value="UniProtKB-KW"/>
</dbReference>
<name>E4RRJ2_LEAB4</name>
<dbReference type="InterPro" id="IPR029044">
    <property type="entry name" value="Nucleotide-diphossugar_trans"/>
</dbReference>
<dbReference type="SUPFAM" id="SSF53448">
    <property type="entry name" value="Nucleotide-diphospho-sugar transferases"/>
    <property type="match status" value="1"/>
</dbReference>
<evidence type="ECO:0000313" key="5">
    <source>
        <dbReference type="EMBL" id="ADQ15821.1"/>
    </source>
</evidence>
<dbReference type="PANTHER" id="PTHR43179">
    <property type="entry name" value="RHAMNOSYLTRANSFERASE WBBL"/>
    <property type="match status" value="1"/>
</dbReference>
<evidence type="ECO:0000256" key="2">
    <source>
        <dbReference type="ARBA" id="ARBA00022676"/>
    </source>
</evidence>
<keyword evidence="3 5" id="KW-0808">Transferase</keyword>
<dbReference type="InterPro" id="IPR001173">
    <property type="entry name" value="Glyco_trans_2-like"/>
</dbReference>
<dbReference type="CAZy" id="GT2">
    <property type="family name" value="Glycosyltransferase Family 2"/>
</dbReference>
<dbReference type="eggNOG" id="COG1216">
    <property type="taxonomic scope" value="Bacteria"/>
</dbReference>
<protein>
    <submittedName>
        <fullName evidence="5">Glycosyl transferase family 2</fullName>
    </submittedName>
</protein>
<keyword evidence="6" id="KW-1185">Reference proteome</keyword>
<dbReference type="PANTHER" id="PTHR43179:SF12">
    <property type="entry name" value="GALACTOFURANOSYLTRANSFERASE GLFT2"/>
    <property type="match status" value="1"/>
</dbReference>
<comment type="similarity">
    <text evidence="1">Belongs to the glycosyltransferase 2 family.</text>
</comment>
<dbReference type="HOGENOM" id="CLU_023845_4_0_10"/>
<gene>
    <name evidence="5" type="ordered locus">Lbys_0025</name>
</gene>
<reference evidence="5 6" key="2">
    <citation type="journal article" date="2011" name="Stand. Genomic Sci.">
        <title>Complete genome sequence of Leadbetterella byssophila type strain (4M15).</title>
        <authorList>
            <person name="Abt B."/>
            <person name="Teshima H."/>
            <person name="Lucas S."/>
            <person name="Lapidus A."/>
            <person name="Del Rio T.G."/>
            <person name="Nolan M."/>
            <person name="Tice H."/>
            <person name="Cheng J.F."/>
            <person name="Pitluck S."/>
            <person name="Liolios K."/>
            <person name="Pagani I."/>
            <person name="Ivanova N."/>
            <person name="Mavromatis K."/>
            <person name="Pati A."/>
            <person name="Tapia R."/>
            <person name="Han C."/>
            <person name="Goodwin L."/>
            <person name="Chen A."/>
            <person name="Palaniappan K."/>
            <person name="Land M."/>
            <person name="Hauser L."/>
            <person name="Chang Y.J."/>
            <person name="Jeffries C.D."/>
            <person name="Rohde M."/>
            <person name="Goker M."/>
            <person name="Tindall B.J."/>
            <person name="Detter J.C."/>
            <person name="Woyke T."/>
            <person name="Bristow J."/>
            <person name="Eisen J.A."/>
            <person name="Markowitz V."/>
            <person name="Hugenholtz P."/>
            <person name="Klenk H.P."/>
            <person name="Kyrpides N.C."/>
        </authorList>
    </citation>
    <scope>NUCLEOTIDE SEQUENCE [LARGE SCALE GENOMIC DNA]</scope>
    <source>
        <strain evidence="6">DSM 17132 / JCM 16389 / KACC 11308 / NBRC 106382 / 4M15</strain>
    </source>
</reference>
<evidence type="ECO:0000313" key="6">
    <source>
        <dbReference type="Proteomes" id="UP000007435"/>
    </source>
</evidence>
<dbReference type="OrthoDB" id="9771846at2"/>
<dbReference type="Pfam" id="PF00535">
    <property type="entry name" value="Glycos_transf_2"/>
    <property type="match status" value="1"/>
</dbReference>
<evidence type="ECO:0000259" key="4">
    <source>
        <dbReference type="Pfam" id="PF00535"/>
    </source>
</evidence>
<dbReference type="Gene3D" id="3.90.550.10">
    <property type="entry name" value="Spore Coat Polysaccharide Biosynthesis Protein SpsA, Chain A"/>
    <property type="match status" value="1"/>
</dbReference>
<dbReference type="Proteomes" id="UP000007435">
    <property type="component" value="Chromosome"/>
</dbReference>
<dbReference type="RefSeq" id="WP_013406879.1">
    <property type="nucleotide sequence ID" value="NC_014655.1"/>
</dbReference>
<feature type="domain" description="Glycosyltransferase 2-like" evidence="4">
    <location>
        <begin position="6"/>
        <end position="123"/>
    </location>
</feature>
<accession>E4RRJ2</accession>
<reference key="1">
    <citation type="submission" date="2010-11" db="EMBL/GenBank/DDBJ databases">
        <title>The complete genome of Leadbetterella byssophila DSM 17132.</title>
        <authorList>
            <consortium name="US DOE Joint Genome Institute (JGI-PGF)"/>
            <person name="Lucas S."/>
            <person name="Copeland A."/>
            <person name="Lapidus A."/>
            <person name="Glavina del Rio T."/>
            <person name="Dalin E."/>
            <person name="Tice H."/>
            <person name="Bruce D."/>
            <person name="Goodwin L."/>
            <person name="Pitluck S."/>
            <person name="Kyrpides N."/>
            <person name="Mavromatis K."/>
            <person name="Ivanova N."/>
            <person name="Teshima H."/>
            <person name="Brettin T."/>
            <person name="Detter J.C."/>
            <person name="Han C."/>
            <person name="Tapia R."/>
            <person name="Land M."/>
            <person name="Hauser L."/>
            <person name="Markowitz V."/>
            <person name="Cheng J.-F."/>
            <person name="Hugenholtz P."/>
            <person name="Woyke T."/>
            <person name="Wu D."/>
            <person name="Tindall B."/>
            <person name="Pomrenke H.G."/>
            <person name="Brambilla E."/>
            <person name="Klenk H.-P."/>
            <person name="Eisen J.A."/>
        </authorList>
    </citation>
    <scope>NUCLEOTIDE SEQUENCE [LARGE SCALE GENOMIC DNA]</scope>
    <source>
        <strain>DSM 17132</strain>
    </source>
</reference>
<evidence type="ECO:0000256" key="3">
    <source>
        <dbReference type="ARBA" id="ARBA00022679"/>
    </source>
</evidence>
<keyword evidence="2" id="KW-0328">Glycosyltransferase</keyword>
<evidence type="ECO:0000256" key="1">
    <source>
        <dbReference type="ARBA" id="ARBA00006739"/>
    </source>
</evidence>
<dbReference type="STRING" id="649349.Lbys_0025"/>